<evidence type="ECO:0000256" key="4">
    <source>
        <dbReference type="ARBA" id="ARBA00022786"/>
    </source>
</evidence>
<dbReference type="Proteomes" id="UP000605846">
    <property type="component" value="Unassembled WGS sequence"/>
</dbReference>
<evidence type="ECO:0000313" key="8">
    <source>
        <dbReference type="Proteomes" id="UP000605846"/>
    </source>
</evidence>
<name>A0A8H7BWC2_9FUNG</name>
<keyword evidence="8" id="KW-1185">Reference proteome</keyword>
<keyword evidence="4 5" id="KW-0833">Ubl conjugation pathway</keyword>
<dbReference type="OrthoDB" id="8068875at2759"/>
<dbReference type="GO" id="GO:0061630">
    <property type="term" value="F:ubiquitin protein ligase activity"/>
    <property type="evidence" value="ECO:0007669"/>
    <property type="project" value="UniProtKB-EC"/>
</dbReference>
<evidence type="ECO:0000256" key="2">
    <source>
        <dbReference type="ARBA" id="ARBA00012485"/>
    </source>
</evidence>
<dbReference type="PANTHER" id="PTHR45700">
    <property type="entry name" value="UBIQUITIN-PROTEIN LIGASE E3C"/>
    <property type="match status" value="1"/>
</dbReference>
<comment type="catalytic activity">
    <reaction evidence="1">
        <text>S-ubiquitinyl-[E2 ubiquitin-conjugating enzyme]-L-cysteine + [acceptor protein]-L-lysine = [E2 ubiquitin-conjugating enzyme]-L-cysteine + N(6)-ubiquitinyl-[acceptor protein]-L-lysine.</text>
        <dbReference type="EC" id="2.3.2.26"/>
    </reaction>
</comment>
<dbReference type="SUPFAM" id="SSF56204">
    <property type="entry name" value="Hect, E3 ligase catalytic domain"/>
    <property type="match status" value="1"/>
</dbReference>
<evidence type="ECO:0000256" key="3">
    <source>
        <dbReference type="ARBA" id="ARBA00022679"/>
    </source>
</evidence>
<dbReference type="Gene3D" id="3.90.1750.10">
    <property type="entry name" value="Hect, E3 ligase catalytic domains"/>
    <property type="match status" value="1"/>
</dbReference>
<dbReference type="PROSITE" id="PS50237">
    <property type="entry name" value="HECT"/>
    <property type="match status" value="1"/>
</dbReference>
<proteinExistence type="predicted"/>
<dbReference type="InterPro" id="IPR000569">
    <property type="entry name" value="HECT_dom"/>
</dbReference>
<dbReference type="Pfam" id="PF00632">
    <property type="entry name" value="HECT"/>
    <property type="match status" value="1"/>
</dbReference>
<evidence type="ECO:0000313" key="7">
    <source>
        <dbReference type="EMBL" id="KAF7730412.1"/>
    </source>
</evidence>
<dbReference type="InterPro" id="IPR044611">
    <property type="entry name" value="E3A/B/C-like"/>
</dbReference>
<gene>
    <name evidence="7" type="ORF">EC973_002218</name>
</gene>
<accession>A0A8H7BWC2</accession>
<dbReference type="AlphaFoldDB" id="A0A8H7BWC2"/>
<organism evidence="7 8">
    <name type="scientific">Apophysomyces ossiformis</name>
    <dbReference type="NCBI Taxonomy" id="679940"/>
    <lineage>
        <taxon>Eukaryota</taxon>
        <taxon>Fungi</taxon>
        <taxon>Fungi incertae sedis</taxon>
        <taxon>Mucoromycota</taxon>
        <taxon>Mucoromycotina</taxon>
        <taxon>Mucoromycetes</taxon>
        <taxon>Mucorales</taxon>
        <taxon>Mucorineae</taxon>
        <taxon>Mucoraceae</taxon>
        <taxon>Apophysomyces</taxon>
    </lineage>
</organism>
<feature type="domain" description="HECT" evidence="6">
    <location>
        <begin position="719"/>
        <end position="838"/>
    </location>
</feature>
<comment type="caution">
    <text evidence="5">Lacks conserved residue(s) required for the propagation of feature annotation.</text>
</comment>
<sequence length="861" mass="98974">MNFTFEGNYKPKRNINLGGVKVNEDRKSLMAKAQSERKARERERLRIKSATKIQSFYRGCREAAIIRDRERTAFTQLVTLAKETTDTAIALDLIIRCARKLLLFYRSPMTNMNDDKLVKEFFKLLLSCAAESNFMMLAQLFVNRDADALDLQIWQIMLLIRKVLVPFITVYSREKMYTDTTIAVQLLSAIFNPSTYECIRSIDTAFPAHETYMRILTYCLMKAETLYALNIFFSNLSSDIDPADIDPAVQVLLSVIQCKPPYDYPQSTIQRLQADAQQKHDSIRSNLMFIESSEESAPLRLSREIIVELFTVNILSIHFLFDWVSTATMPTFAVELPFTDVLNFIIKIYEGNNWQSRFDPTTVTGLLINITYLGSFEGNKQLDNTLIAAIDSDSDSENEAMQLVEPSKELRSDSLIRERLEALYNSEKLNNLVHRFMRIARSTDQEPMKIVGPMTNLLNTLMIRFSGKNDSILNILLYHRWSSSSHEMTGTYLTQILWLSWYSAMAENWSTLYLLCEMYTRLLLTIGDDEFFGKSNSNNQLELDQVISLSRHLKNISFILFWRASMFKLDNMLGLTGITIRQLRTTVTNLLQQIHMRDSRRAFCPKDHWLIDGLDTEGFASEAIAEEFSLEQDHPERARGRQPSKSELANISPRLGLLNNIPFVIPFEHRVEIFRKFVENNRRHEEVDSTFFPRATVTIRRDHLFEDSFNHLYKLGAGLKRKISITFMDEFGMHEAGIDGGGVFKEFLTCFGHEAFDTNYGLFVATADQLLYPNPSPYATEGAQLAYFEFIGLMIGKALYEGILLDVAFAEFFLKKCLEKVNYLDDLPSLDPELYKGLIAVKNFPGNVEDLCLDFTLTENG</sequence>
<dbReference type="GO" id="GO:0000209">
    <property type="term" value="P:protein polyubiquitination"/>
    <property type="evidence" value="ECO:0007669"/>
    <property type="project" value="InterPro"/>
</dbReference>
<protein>
    <recommendedName>
        <fullName evidence="2">HECT-type E3 ubiquitin transferase</fullName>
        <ecNumber evidence="2">2.3.2.26</ecNumber>
    </recommendedName>
</protein>
<evidence type="ECO:0000256" key="5">
    <source>
        <dbReference type="PROSITE-ProRule" id="PRU00104"/>
    </source>
</evidence>
<reference evidence="7" key="1">
    <citation type="submission" date="2020-01" db="EMBL/GenBank/DDBJ databases">
        <title>Genome Sequencing of Three Apophysomyces-Like Fungal Strains Confirms a Novel Fungal Genus in the Mucoromycota with divergent Burkholderia-like Endosymbiotic Bacteria.</title>
        <authorList>
            <person name="Stajich J.E."/>
            <person name="Macias A.M."/>
            <person name="Carter-House D."/>
            <person name="Lovett B."/>
            <person name="Kasson L.R."/>
            <person name="Berry K."/>
            <person name="Grigoriev I."/>
            <person name="Chang Y."/>
            <person name="Spatafora J."/>
            <person name="Kasson M.T."/>
        </authorList>
    </citation>
    <scope>NUCLEOTIDE SEQUENCE</scope>
    <source>
        <strain evidence="7">NRRL A-21654</strain>
    </source>
</reference>
<dbReference type="EMBL" id="JABAYA010000016">
    <property type="protein sequence ID" value="KAF7730412.1"/>
    <property type="molecule type" value="Genomic_DNA"/>
</dbReference>
<dbReference type="SMART" id="SM00119">
    <property type="entry name" value="HECTc"/>
    <property type="match status" value="1"/>
</dbReference>
<evidence type="ECO:0000259" key="6">
    <source>
        <dbReference type="PROSITE" id="PS50237"/>
    </source>
</evidence>
<dbReference type="GO" id="GO:0006511">
    <property type="term" value="P:ubiquitin-dependent protein catabolic process"/>
    <property type="evidence" value="ECO:0007669"/>
    <property type="project" value="TreeGrafter"/>
</dbReference>
<keyword evidence="3" id="KW-0808">Transferase</keyword>
<dbReference type="EC" id="2.3.2.26" evidence="2"/>
<evidence type="ECO:0000256" key="1">
    <source>
        <dbReference type="ARBA" id="ARBA00000885"/>
    </source>
</evidence>
<dbReference type="InterPro" id="IPR035983">
    <property type="entry name" value="Hect_E3_ubiquitin_ligase"/>
</dbReference>
<dbReference type="PANTHER" id="PTHR45700:SF2">
    <property type="entry name" value="UBIQUITIN-PROTEIN LIGASE E3C"/>
    <property type="match status" value="1"/>
</dbReference>
<comment type="caution">
    <text evidence="7">The sequence shown here is derived from an EMBL/GenBank/DDBJ whole genome shotgun (WGS) entry which is preliminary data.</text>
</comment>